<dbReference type="InterPro" id="IPR050319">
    <property type="entry name" value="ABC_transp_ATP-bind"/>
</dbReference>
<dbReference type="Proteomes" id="UP000000692">
    <property type="component" value="Plasmid 2"/>
</dbReference>
<dbReference type="InterPro" id="IPR013563">
    <property type="entry name" value="Oligopep_ABC_C"/>
</dbReference>
<dbReference type="PANTHER" id="PTHR43776:SF7">
    <property type="entry name" value="D,D-DIPEPTIDE TRANSPORT ATP-BINDING PROTEIN DDPF-RELATED"/>
    <property type="match status" value="1"/>
</dbReference>
<dbReference type="EMBL" id="CP002020">
    <property type="protein sequence ID" value="AEM42861.1"/>
    <property type="molecule type" value="Genomic_DNA"/>
</dbReference>
<evidence type="ECO:0000313" key="7">
    <source>
        <dbReference type="EMBL" id="AEM42861.1"/>
    </source>
</evidence>
<evidence type="ECO:0000256" key="4">
    <source>
        <dbReference type="ARBA" id="ARBA00022741"/>
    </source>
</evidence>
<dbReference type="PROSITE" id="PS00211">
    <property type="entry name" value="ABC_TRANSPORTER_1"/>
    <property type="match status" value="1"/>
</dbReference>
<proteinExistence type="inferred from homology"/>
<dbReference type="SMART" id="SM00382">
    <property type="entry name" value="AAA"/>
    <property type="match status" value="1"/>
</dbReference>
<dbReference type="PATRIC" id="fig|759362.5.peg.3133"/>
<organism evidence="7 8">
    <name type="scientific">Ketogulonicigenium vulgare (strain WSH-001)</name>
    <dbReference type="NCBI Taxonomy" id="759362"/>
    <lineage>
        <taxon>Bacteria</taxon>
        <taxon>Pseudomonadati</taxon>
        <taxon>Pseudomonadota</taxon>
        <taxon>Alphaproteobacteria</taxon>
        <taxon>Rhodobacterales</taxon>
        <taxon>Roseobacteraceae</taxon>
        <taxon>Ketogulonicigenium</taxon>
    </lineage>
</organism>
<dbReference type="KEGG" id="kvl:KVU_PB0183"/>
<dbReference type="PROSITE" id="PS50893">
    <property type="entry name" value="ABC_TRANSPORTER_2"/>
    <property type="match status" value="1"/>
</dbReference>
<name>F9YBV9_KETVW</name>
<evidence type="ECO:0000259" key="6">
    <source>
        <dbReference type="PROSITE" id="PS50893"/>
    </source>
</evidence>
<evidence type="ECO:0000313" key="8">
    <source>
        <dbReference type="Proteomes" id="UP000000692"/>
    </source>
</evidence>
<keyword evidence="3" id="KW-0813">Transport</keyword>
<dbReference type="GO" id="GO:0005524">
    <property type="term" value="F:ATP binding"/>
    <property type="evidence" value="ECO:0007669"/>
    <property type="project" value="UniProtKB-KW"/>
</dbReference>
<accession>F9YBV9</accession>
<dbReference type="InterPro" id="IPR027417">
    <property type="entry name" value="P-loop_NTPase"/>
</dbReference>
<keyword evidence="7" id="KW-0614">Plasmid</keyword>
<evidence type="ECO:0000256" key="5">
    <source>
        <dbReference type="ARBA" id="ARBA00022840"/>
    </source>
</evidence>
<keyword evidence="4" id="KW-0547">Nucleotide-binding</keyword>
<dbReference type="GO" id="GO:0015833">
    <property type="term" value="P:peptide transport"/>
    <property type="evidence" value="ECO:0007669"/>
    <property type="project" value="InterPro"/>
</dbReference>
<dbReference type="SUPFAM" id="SSF52540">
    <property type="entry name" value="P-loop containing nucleoside triphosphate hydrolases"/>
    <property type="match status" value="1"/>
</dbReference>
<dbReference type="GO" id="GO:0005886">
    <property type="term" value="C:plasma membrane"/>
    <property type="evidence" value="ECO:0007669"/>
    <property type="project" value="UniProtKB-SubCell"/>
</dbReference>
<dbReference type="AlphaFoldDB" id="F9YBV9"/>
<dbReference type="HOGENOM" id="CLU_000604_1_23_5"/>
<dbReference type="InterPro" id="IPR017871">
    <property type="entry name" value="ABC_transporter-like_CS"/>
</dbReference>
<evidence type="ECO:0000256" key="1">
    <source>
        <dbReference type="ARBA" id="ARBA00004417"/>
    </source>
</evidence>
<sequence>MTTPLLSVKNLSKTYRGPGGKDVLAVRGVSFDLAPREILGLVGESGSGKSTTGRLVLRLEDATTGEITFNGQRIDTLPQRALRPVRREMQVVFQDPYAALNPRMTVGKFVSEPMEIHKITAGRTETRDRVADLFKQVGLDPSFMDRYPHEFSGGQRQRINIARAISISPKLIVADEPITALDVSIQAQIVNLFSDLQEQLGLAYLFVAHDLAMVRFLCHRVAVMLRGRIVEIAPTESLFQNAQHPYTQALISAIPIPDPARERARRALSYTPDEAALSGELREVSPGHFVLQA</sequence>
<dbReference type="Pfam" id="PF00005">
    <property type="entry name" value="ABC_tran"/>
    <property type="match status" value="1"/>
</dbReference>
<dbReference type="Pfam" id="PF08352">
    <property type="entry name" value="oligo_HPY"/>
    <property type="match status" value="1"/>
</dbReference>
<gene>
    <name evidence="7" type="ordered locus">KVU_PB0183</name>
</gene>
<comment type="subcellular location">
    <subcellularLocation>
        <location evidence="1">Cell inner membrane</location>
        <topology evidence="1">Peripheral membrane protein</topology>
    </subcellularLocation>
</comment>
<evidence type="ECO:0000256" key="2">
    <source>
        <dbReference type="ARBA" id="ARBA00005417"/>
    </source>
</evidence>
<dbReference type="GO" id="GO:0016887">
    <property type="term" value="F:ATP hydrolysis activity"/>
    <property type="evidence" value="ECO:0007669"/>
    <property type="project" value="InterPro"/>
</dbReference>
<dbReference type="FunFam" id="3.40.50.300:FF:000016">
    <property type="entry name" value="Oligopeptide ABC transporter ATP-binding component"/>
    <property type="match status" value="1"/>
</dbReference>
<geneLocation type="plasmid" evidence="8">
    <name>pKVU_200</name>
</geneLocation>
<protein>
    <submittedName>
        <fullName evidence="7">Oligopeptide/dipeptide ABC transporter, ATPase subunit</fullName>
    </submittedName>
</protein>
<dbReference type="GO" id="GO:0055085">
    <property type="term" value="P:transmembrane transport"/>
    <property type="evidence" value="ECO:0007669"/>
    <property type="project" value="UniProtKB-ARBA"/>
</dbReference>
<evidence type="ECO:0000256" key="3">
    <source>
        <dbReference type="ARBA" id="ARBA00022448"/>
    </source>
</evidence>
<dbReference type="RefSeq" id="WP_013385607.1">
    <property type="nucleotide sequence ID" value="NC_017385.1"/>
</dbReference>
<dbReference type="InterPro" id="IPR003593">
    <property type="entry name" value="AAA+_ATPase"/>
</dbReference>
<dbReference type="CDD" id="cd03257">
    <property type="entry name" value="ABC_NikE_OppD_transporters"/>
    <property type="match status" value="1"/>
</dbReference>
<dbReference type="InterPro" id="IPR003439">
    <property type="entry name" value="ABC_transporter-like_ATP-bd"/>
</dbReference>
<dbReference type="PANTHER" id="PTHR43776">
    <property type="entry name" value="TRANSPORT ATP-BINDING PROTEIN"/>
    <property type="match status" value="1"/>
</dbReference>
<keyword evidence="5" id="KW-0067">ATP-binding</keyword>
<keyword evidence="8" id="KW-1185">Reference proteome</keyword>
<feature type="domain" description="ABC transporter" evidence="6">
    <location>
        <begin position="6"/>
        <end position="251"/>
    </location>
</feature>
<dbReference type="Gene3D" id="3.40.50.300">
    <property type="entry name" value="P-loop containing nucleotide triphosphate hydrolases"/>
    <property type="match status" value="1"/>
</dbReference>
<dbReference type="OrthoDB" id="9802264at2"/>
<reference evidence="7 8" key="1">
    <citation type="journal article" date="2011" name="J. Bacteriol.">
        <title>Complete genome sequence of the industrial strain Ketogulonicigenium vulgare WSH-001.</title>
        <authorList>
            <person name="Liu L."/>
            <person name="Li Y."/>
            <person name="Zhang J."/>
            <person name="Zhou Z."/>
            <person name="Liu J."/>
            <person name="Li X."/>
            <person name="Zhou J."/>
            <person name="Du G."/>
            <person name="Wang L."/>
            <person name="Chen J."/>
        </authorList>
    </citation>
    <scope>NUCLEOTIDE SEQUENCE [LARGE SCALE GENOMIC DNA]</scope>
    <source>
        <strain evidence="7 8">WSH-001</strain>
        <plasmid evidence="8">pKVU_200</plasmid>
    </source>
</reference>
<comment type="similarity">
    <text evidence="2">Belongs to the ABC transporter superfamily.</text>
</comment>